<dbReference type="RefSeq" id="WP_048570868.1">
    <property type="nucleotide sequence ID" value="NZ_LFVU01000027.1"/>
</dbReference>
<sequence length="282" mass="31987">MLKKIGIRNTLIYLACLLIVYFTFIFRIPVDTTRAEYTIYEDKVYFKGIYFADENVIYKNPIETLGKLNAENGTKIGKGDKISDNLISNDVGILMYNIDGYENKFNLNNIKSLSLLDMDKIIDNHVISPGLKVIYNESLYIYSFIGKDGSFKKGQNFYISIGSSRYMCKILDTVSRKEGNFLVLKLVEDINYKNLHRGITGDIIKSSHKGILIPSSAIKLKGDTYKVFVKKVNGYADIKNVNVVYDDGENAVVIPKGQNTIQQYDEIIIDPPKILKDGTKVR</sequence>
<organism evidence="2 3">
    <name type="scientific">Clostridium cylindrosporum DSM 605</name>
    <dbReference type="NCBI Taxonomy" id="1121307"/>
    <lineage>
        <taxon>Bacteria</taxon>
        <taxon>Bacillati</taxon>
        <taxon>Bacillota</taxon>
        <taxon>Clostridia</taxon>
        <taxon>Eubacteriales</taxon>
        <taxon>Clostridiaceae</taxon>
        <taxon>Clostridium</taxon>
    </lineage>
</organism>
<evidence type="ECO:0000256" key="1">
    <source>
        <dbReference type="SAM" id="Phobius"/>
    </source>
</evidence>
<dbReference type="Gene3D" id="2.40.420.20">
    <property type="match status" value="1"/>
</dbReference>
<dbReference type="Proteomes" id="UP000036756">
    <property type="component" value="Unassembled WGS sequence"/>
</dbReference>
<keyword evidence="1" id="KW-1133">Transmembrane helix</keyword>
<gene>
    <name evidence="2" type="ORF">CLCY_2c01890</name>
</gene>
<dbReference type="EMBL" id="LFVU01000027">
    <property type="protein sequence ID" value="KMT21429.1"/>
    <property type="molecule type" value="Genomic_DNA"/>
</dbReference>
<name>A0A0J8DAU0_CLOCY</name>
<keyword evidence="3" id="KW-1185">Reference proteome</keyword>
<keyword evidence="1" id="KW-0472">Membrane</keyword>
<keyword evidence="1" id="KW-0812">Transmembrane</keyword>
<accession>A0A0J8DAU0</accession>
<proteinExistence type="predicted"/>
<evidence type="ECO:0000313" key="2">
    <source>
        <dbReference type="EMBL" id="KMT21429.1"/>
    </source>
</evidence>
<dbReference type="AlphaFoldDB" id="A0A0J8DAU0"/>
<protein>
    <submittedName>
        <fullName evidence="2">HlyD family secretion protein</fullName>
    </submittedName>
</protein>
<evidence type="ECO:0000313" key="3">
    <source>
        <dbReference type="Proteomes" id="UP000036756"/>
    </source>
</evidence>
<feature type="transmembrane region" description="Helical" evidence="1">
    <location>
        <begin position="12"/>
        <end position="30"/>
    </location>
</feature>
<dbReference type="PATRIC" id="fig|1121307.3.peg.1046"/>
<comment type="caution">
    <text evidence="2">The sequence shown here is derived from an EMBL/GenBank/DDBJ whole genome shotgun (WGS) entry which is preliminary data.</text>
</comment>
<dbReference type="STRING" id="1121307.CLCY_2c01890"/>
<reference evidence="2 3" key="1">
    <citation type="submission" date="2015-06" db="EMBL/GenBank/DDBJ databases">
        <title>Draft genome sequence of the purine-degrading Clostridium cylindrosporum HC-1 (DSM 605).</title>
        <authorList>
            <person name="Poehlein A."/>
            <person name="Schiel-Bengelsdorf B."/>
            <person name="Bengelsdorf F."/>
            <person name="Daniel R."/>
            <person name="Duerre P."/>
        </authorList>
    </citation>
    <scope>NUCLEOTIDE SEQUENCE [LARGE SCALE GENOMIC DNA]</scope>
    <source>
        <strain evidence="2 3">DSM 605</strain>
    </source>
</reference>
<dbReference type="OrthoDB" id="1954519at2"/>